<dbReference type="Pfam" id="PF18885">
    <property type="entry name" value="DUF5648"/>
    <property type="match status" value="1"/>
</dbReference>
<feature type="domain" description="Filamentous haemagglutinin FhaB/tRNA nuclease CdiA-like TPS" evidence="1">
    <location>
        <begin position="3"/>
        <end position="108"/>
    </location>
</feature>
<dbReference type="OrthoDB" id="218680at2"/>
<dbReference type="InterPro" id="IPR011050">
    <property type="entry name" value="Pectin_lyase_fold/virulence"/>
</dbReference>
<dbReference type="Proteomes" id="UP000320055">
    <property type="component" value="Unassembled WGS sequence"/>
</dbReference>
<dbReference type="AlphaFoldDB" id="A0A563W492"/>
<evidence type="ECO:0000259" key="1">
    <source>
        <dbReference type="SMART" id="SM00912"/>
    </source>
</evidence>
<dbReference type="SUPFAM" id="SSF51126">
    <property type="entry name" value="Pectin lyase-like"/>
    <property type="match status" value="1"/>
</dbReference>
<dbReference type="RefSeq" id="WP_144863627.1">
    <property type="nucleotide sequence ID" value="NZ_LR213772.1"/>
</dbReference>
<gene>
    <name evidence="2" type="ORF">H1P_80040</name>
</gene>
<dbReference type="Pfam" id="PF05860">
    <property type="entry name" value="TPS"/>
    <property type="match status" value="1"/>
</dbReference>
<dbReference type="InterPro" id="IPR008638">
    <property type="entry name" value="FhaB/CdiA-like_TPS"/>
</dbReference>
<accession>A0A563W492</accession>
<evidence type="ECO:0000313" key="3">
    <source>
        <dbReference type="Proteomes" id="UP000320055"/>
    </source>
</evidence>
<proteinExistence type="predicted"/>
<name>A0A563W492_9CYAN</name>
<dbReference type="EMBL" id="CAACVJ010000687">
    <property type="protein sequence ID" value="VEP18485.1"/>
    <property type="molecule type" value="Genomic_DNA"/>
</dbReference>
<dbReference type="InterPro" id="IPR043708">
    <property type="entry name" value="DUF5648"/>
</dbReference>
<protein>
    <recommendedName>
        <fullName evidence="1">Filamentous haemagglutinin FhaB/tRNA nuclease CdiA-like TPS domain-containing protein</fullName>
    </recommendedName>
</protein>
<dbReference type="NCBIfam" id="TIGR01901">
    <property type="entry name" value="adhes_NPXG"/>
    <property type="match status" value="1"/>
</dbReference>
<dbReference type="SMART" id="SM00912">
    <property type="entry name" value="Haemagg_act"/>
    <property type="match status" value="1"/>
</dbReference>
<dbReference type="InterPro" id="IPR012334">
    <property type="entry name" value="Pectin_lyas_fold"/>
</dbReference>
<dbReference type="Gene3D" id="2.160.20.10">
    <property type="entry name" value="Single-stranded right-handed beta-helix, Pectin lyase-like"/>
    <property type="match status" value="1"/>
</dbReference>
<reference evidence="2 3" key="1">
    <citation type="submission" date="2019-01" db="EMBL/GenBank/DDBJ databases">
        <authorList>
            <person name="Brito A."/>
        </authorList>
    </citation>
    <scope>NUCLEOTIDE SEQUENCE [LARGE SCALE GENOMIC DNA]</scope>
    <source>
        <strain evidence="2">1</strain>
    </source>
</reference>
<evidence type="ECO:0000313" key="2">
    <source>
        <dbReference type="EMBL" id="VEP18485.1"/>
    </source>
</evidence>
<organism evidence="2 3">
    <name type="scientific">Hyella patelloides LEGE 07179</name>
    <dbReference type="NCBI Taxonomy" id="945734"/>
    <lineage>
        <taxon>Bacteria</taxon>
        <taxon>Bacillati</taxon>
        <taxon>Cyanobacteriota</taxon>
        <taxon>Cyanophyceae</taxon>
        <taxon>Pleurocapsales</taxon>
        <taxon>Hyellaceae</taxon>
        <taxon>Hyella</taxon>
    </lineage>
</organism>
<sequence>MNEPVSSSINPDGTLTGGTREGANLFYNFTEFSVPTNEEVFITDTEDVNNIFIKVTGDSLTEINGFIKTENDTNLFLINPAGILFELGASLDIDGDFVASTADSILFPDDISFNANDNESQTLLSSEIPIGLSFGDNPTAIEVNLNSSLNSDEDAEFFGDNLALIGGDINISDSKLSSEAITLSALSDSGIVNIEEGNLSFPEEIAKGDINITANSQLTVTGDDGGSFELDAQNFTLDEASSIIGGVNNDLNLRVDDLLLVDSGSSIASDGGNLNVFTGNLTLRNTGVIISNSVGEGEGEVGGGNIEITASEALTIDNSKLIPSNNEGVDITQIFSDGNGEIGEGAGGSITIDVSNIRVSTSIYRLQNSNTPGSYIYVGTEEKNTILDNFPNFINEGVAFNAAISPGDDLIPLYRFQSQIVSGTYVFVGESERVNINENFAESFIEEGLAFYVYSASSGLGTEFSRFQNSDLPGTYLFTTGEERENIRANLPNFIEEGLAFEAL</sequence>
<keyword evidence="3" id="KW-1185">Reference proteome</keyword>